<gene>
    <name evidence="4" type="ORF">PHYSODRAFT_312791</name>
</gene>
<proteinExistence type="predicted"/>
<dbReference type="PANTHER" id="PTHR47706">
    <property type="entry name" value="NMRA-LIKE FAMILY PROTEIN"/>
    <property type="match status" value="1"/>
</dbReference>
<dbReference type="STRING" id="1094619.G4Z9U5"/>
<evidence type="ECO:0000256" key="2">
    <source>
        <dbReference type="ARBA" id="ARBA00023002"/>
    </source>
</evidence>
<dbReference type="Pfam" id="PF05368">
    <property type="entry name" value="NmrA"/>
    <property type="match status" value="1"/>
</dbReference>
<dbReference type="InterPro" id="IPR036291">
    <property type="entry name" value="NAD(P)-bd_dom_sf"/>
</dbReference>
<dbReference type="AlphaFoldDB" id="G4Z9U5"/>
<organism evidence="4 5">
    <name type="scientific">Phytophthora sojae (strain P6497)</name>
    <name type="common">Soybean stem and root rot agent</name>
    <name type="synonym">Phytophthora megasperma f. sp. glycines</name>
    <dbReference type="NCBI Taxonomy" id="1094619"/>
    <lineage>
        <taxon>Eukaryota</taxon>
        <taxon>Sar</taxon>
        <taxon>Stramenopiles</taxon>
        <taxon>Oomycota</taxon>
        <taxon>Peronosporomycetes</taxon>
        <taxon>Peronosporales</taxon>
        <taxon>Peronosporaceae</taxon>
        <taxon>Phytophthora</taxon>
    </lineage>
</organism>
<evidence type="ECO:0000313" key="5">
    <source>
        <dbReference type="Proteomes" id="UP000002640"/>
    </source>
</evidence>
<dbReference type="PANTHER" id="PTHR47706:SF4">
    <property type="entry name" value="NMRA-LIKE DOMAIN-CONTAINING PROTEIN"/>
    <property type="match status" value="1"/>
</dbReference>
<keyword evidence="1" id="KW-0521">NADP</keyword>
<dbReference type="InterPro" id="IPR051609">
    <property type="entry name" value="NmrA/Isoflavone_reductase-like"/>
</dbReference>
<dbReference type="Gene3D" id="3.40.50.720">
    <property type="entry name" value="NAD(P)-binding Rossmann-like Domain"/>
    <property type="match status" value="2"/>
</dbReference>
<reference evidence="4 5" key="1">
    <citation type="journal article" date="2006" name="Science">
        <title>Phytophthora genome sequences uncover evolutionary origins and mechanisms of pathogenesis.</title>
        <authorList>
            <person name="Tyler B.M."/>
            <person name="Tripathy S."/>
            <person name="Zhang X."/>
            <person name="Dehal P."/>
            <person name="Jiang R.H."/>
            <person name="Aerts A."/>
            <person name="Arredondo F.D."/>
            <person name="Baxter L."/>
            <person name="Bensasson D."/>
            <person name="Beynon J.L."/>
            <person name="Chapman J."/>
            <person name="Damasceno C.M."/>
            <person name="Dorrance A.E."/>
            <person name="Dou D."/>
            <person name="Dickerman A.W."/>
            <person name="Dubchak I.L."/>
            <person name="Garbelotto M."/>
            <person name="Gijzen M."/>
            <person name="Gordon S.G."/>
            <person name="Govers F."/>
            <person name="Grunwald N.J."/>
            <person name="Huang W."/>
            <person name="Ivors K.L."/>
            <person name="Jones R.W."/>
            <person name="Kamoun S."/>
            <person name="Krampis K."/>
            <person name="Lamour K.H."/>
            <person name="Lee M.K."/>
            <person name="McDonald W.H."/>
            <person name="Medina M."/>
            <person name="Meijer H.J."/>
            <person name="Nordberg E.K."/>
            <person name="Maclean D.J."/>
            <person name="Ospina-Giraldo M.D."/>
            <person name="Morris P.F."/>
            <person name="Phuntumart V."/>
            <person name="Putnam N.H."/>
            <person name="Rash S."/>
            <person name="Rose J.K."/>
            <person name="Sakihama Y."/>
            <person name="Salamov A.A."/>
            <person name="Savidor A."/>
            <person name="Scheuring C.F."/>
            <person name="Smith B.M."/>
            <person name="Sobral B.W."/>
            <person name="Terry A."/>
            <person name="Torto-Alalibo T.A."/>
            <person name="Win J."/>
            <person name="Xu Z."/>
            <person name="Zhang H."/>
            <person name="Grigoriev I.V."/>
            <person name="Rokhsar D.S."/>
            <person name="Boore J.L."/>
        </authorList>
    </citation>
    <scope>NUCLEOTIDE SEQUENCE [LARGE SCALE GENOMIC DNA]</scope>
    <source>
        <strain evidence="4 5">P6497</strain>
    </source>
</reference>
<accession>G4Z9U5</accession>
<keyword evidence="5" id="KW-1185">Reference proteome</keyword>
<protein>
    <recommendedName>
        <fullName evidence="3">NmrA-like domain-containing protein</fullName>
    </recommendedName>
</protein>
<dbReference type="KEGG" id="psoj:PHYSODRAFT_312791"/>
<dbReference type="Proteomes" id="UP000002640">
    <property type="component" value="Unassembled WGS sequence"/>
</dbReference>
<dbReference type="SMR" id="G4Z9U5"/>
<evidence type="ECO:0000256" key="1">
    <source>
        <dbReference type="ARBA" id="ARBA00022857"/>
    </source>
</evidence>
<keyword evidence="2" id="KW-0560">Oxidoreductase</keyword>
<dbReference type="OMA" id="LGMQWVT"/>
<dbReference type="GO" id="GO:0016491">
    <property type="term" value="F:oxidoreductase activity"/>
    <property type="evidence" value="ECO:0007669"/>
    <property type="project" value="UniProtKB-KW"/>
</dbReference>
<evidence type="ECO:0000313" key="4">
    <source>
        <dbReference type="EMBL" id="EGZ19798.1"/>
    </source>
</evidence>
<dbReference type="EMBL" id="JH159153">
    <property type="protein sequence ID" value="EGZ19798.1"/>
    <property type="molecule type" value="Genomic_DNA"/>
</dbReference>
<name>G4Z9U5_PHYSP</name>
<sequence>MSTFTKFTVVGAGGVGYSIVDGLLNANTTVTILTRDRHDETALQTALAGTEVVVCAVDAQHHSIQYGVARAAKAAGVQLFVPTEVGSLICLTALFLSGFWSEYLPFVLGFNFKEGTMSVVGDGNAKLGIVSRADFGRFVAHALSDRMSPKEIAAMAEKKLGKTIELKVVDCEKRKKNYDTDSMAYILTRMGDGRLIPGTEEEVKETVAKFFPDWNPTPFDVAIA</sequence>
<dbReference type="GeneID" id="20643527"/>
<dbReference type="SUPFAM" id="SSF51735">
    <property type="entry name" value="NAD(P)-binding Rossmann-fold domains"/>
    <property type="match status" value="1"/>
</dbReference>
<feature type="domain" description="NmrA-like" evidence="3">
    <location>
        <begin position="26"/>
        <end position="87"/>
    </location>
</feature>
<dbReference type="RefSeq" id="XP_009522515.1">
    <property type="nucleotide sequence ID" value="XM_009524220.1"/>
</dbReference>
<evidence type="ECO:0000259" key="3">
    <source>
        <dbReference type="Pfam" id="PF05368"/>
    </source>
</evidence>
<dbReference type="InterPro" id="IPR008030">
    <property type="entry name" value="NmrA-like"/>
</dbReference>
<dbReference type="InParanoid" id="G4Z9U5"/>